<keyword evidence="1" id="KW-0547">Nucleotide-binding</keyword>
<dbReference type="InterPro" id="IPR006703">
    <property type="entry name" value="G_AIG1"/>
</dbReference>
<dbReference type="GO" id="GO:0005525">
    <property type="term" value="F:GTP binding"/>
    <property type="evidence" value="ECO:0007669"/>
    <property type="project" value="UniProtKB-KW"/>
</dbReference>
<dbReference type="STRING" id="69332.A0A388K7A7"/>
<evidence type="ECO:0000313" key="5">
    <source>
        <dbReference type="Proteomes" id="UP000265515"/>
    </source>
</evidence>
<dbReference type="SUPFAM" id="SSF52540">
    <property type="entry name" value="P-loop containing nucleoside triphosphate hydrolases"/>
    <property type="match status" value="1"/>
</dbReference>
<dbReference type="PROSITE" id="PS51720">
    <property type="entry name" value="G_AIG1"/>
    <property type="match status" value="1"/>
</dbReference>
<dbReference type="Proteomes" id="UP000265515">
    <property type="component" value="Unassembled WGS sequence"/>
</dbReference>
<protein>
    <recommendedName>
        <fullName evidence="3">AIG1-type G domain-containing protein</fullName>
    </recommendedName>
</protein>
<comment type="caution">
    <text evidence="4">The sequence shown here is derived from an EMBL/GenBank/DDBJ whole genome shotgun (WGS) entry which is preliminary data.</text>
</comment>
<dbReference type="EMBL" id="BFEA01000067">
    <property type="protein sequence ID" value="GBG65909.1"/>
    <property type="molecule type" value="Genomic_DNA"/>
</dbReference>
<dbReference type="InterPro" id="IPR027417">
    <property type="entry name" value="P-loop_NTPase"/>
</dbReference>
<proteinExistence type="predicted"/>
<dbReference type="PANTHER" id="PTHR10903:SF149">
    <property type="entry name" value="TRANSLOCASE OF CHLOROPLAST 33, CHLOROPLASTIC"/>
    <property type="match status" value="1"/>
</dbReference>
<evidence type="ECO:0000259" key="3">
    <source>
        <dbReference type="PROSITE" id="PS51720"/>
    </source>
</evidence>
<gene>
    <name evidence="4" type="ORF">CBR_g54201</name>
</gene>
<dbReference type="Pfam" id="PF04548">
    <property type="entry name" value="AIG1"/>
    <property type="match status" value="1"/>
</dbReference>
<feature type="domain" description="AIG1-type G" evidence="3">
    <location>
        <begin position="41"/>
        <end position="263"/>
    </location>
</feature>
<dbReference type="Gramene" id="GBG65909">
    <property type="protein sequence ID" value="GBG65909"/>
    <property type="gene ID" value="CBR_g54201"/>
</dbReference>
<dbReference type="OMA" id="GPNPNNK"/>
<dbReference type="AlphaFoldDB" id="A0A388K7A7"/>
<dbReference type="Gene3D" id="3.40.50.300">
    <property type="entry name" value="P-loop containing nucleotide triphosphate hydrolases"/>
    <property type="match status" value="1"/>
</dbReference>
<organism evidence="4 5">
    <name type="scientific">Chara braunii</name>
    <name type="common">Braun's stonewort</name>
    <dbReference type="NCBI Taxonomy" id="69332"/>
    <lineage>
        <taxon>Eukaryota</taxon>
        <taxon>Viridiplantae</taxon>
        <taxon>Streptophyta</taxon>
        <taxon>Charophyceae</taxon>
        <taxon>Charales</taxon>
        <taxon>Characeae</taxon>
        <taxon>Chara</taxon>
    </lineage>
</organism>
<keyword evidence="5" id="KW-1185">Reference proteome</keyword>
<dbReference type="InterPro" id="IPR045058">
    <property type="entry name" value="GIMA/IAN/Toc"/>
</dbReference>
<evidence type="ECO:0000313" key="4">
    <source>
        <dbReference type="EMBL" id="GBG65909.1"/>
    </source>
</evidence>
<dbReference type="PANTHER" id="PTHR10903">
    <property type="entry name" value="GTPASE, IMAP FAMILY MEMBER-RELATED"/>
    <property type="match status" value="1"/>
</dbReference>
<accession>A0A388K7A7</accession>
<keyword evidence="2" id="KW-0342">GTP-binding</keyword>
<dbReference type="OrthoDB" id="8954335at2759"/>
<evidence type="ECO:0000256" key="1">
    <source>
        <dbReference type="ARBA" id="ARBA00022741"/>
    </source>
</evidence>
<reference evidence="4 5" key="1">
    <citation type="journal article" date="2018" name="Cell">
        <title>The Chara Genome: Secondary Complexity and Implications for Plant Terrestrialization.</title>
        <authorList>
            <person name="Nishiyama T."/>
            <person name="Sakayama H."/>
            <person name="Vries J.D."/>
            <person name="Buschmann H."/>
            <person name="Saint-Marcoux D."/>
            <person name="Ullrich K.K."/>
            <person name="Haas F.B."/>
            <person name="Vanderstraeten L."/>
            <person name="Becker D."/>
            <person name="Lang D."/>
            <person name="Vosolsobe S."/>
            <person name="Rombauts S."/>
            <person name="Wilhelmsson P.K.I."/>
            <person name="Janitza P."/>
            <person name="Kern R."/>
            <person name="Heyl A."/>
            <person name="Rumpler F."/>
            <person name="Villalobos L.I.A.C."/>
            <person name="Clay J.M."/>
            <person name="Skokan R."/>
            <person name="Toyoda A."/>
            <person name="Suzuki Y."/>
            <person name="Kagoshima H."/>
            <person name="Schijlen E."/>
            <person name="Tajeshwar N."/>
            <person name="Catarino B."/>
            <person name="Hetherington A.J."/>
            <person name="Saltykova A."/>
            <person name="Bonnot C."/>
            <person name="Breuninger H."/>
            <person name="Symeonidi A."/>
            <person name="Radhakrishnan G.V."/>
            <person name="Van Nieuwerburgh F."/>
            <person name="Deforce D."/>
            <person name="Chang C."/>
            <person name="Karol K.G."/>
            <person name="Hedrich R."/>
            <person name="Ulvskov P."/>
            <person name="Glockner G."/>
            <person name="Delwiche C.F."/>
            <person name="Petrasek J."/>
            <person name="Van de Peer Y."/>
            <person name="Friml J."/>
            <person name="Beilby M."/>
            <person name="Dolan L."/>
            <person name="Kohara Y."/>
            <person name="Sugano S."/>
            <person name="Fujiyama A."/>
            <person name="Delaux P.-M."/>
            <person name="Quint M."/>
            <person name="TheiBen G."/>
            <person name="Hagemann M."/>
            <person name="Harholt J."/>
            <person name="Dunand C."/>
            <person name="Zachgo S."/>
            <person name="Langdale J."/>
            <person name="Maumus F."/>
            <person name="Straeten D.V.D."/>
            <person name="Gould S.B."/>
            <person name="Rensing S.A."/>
        </authorList>
    </citation>
    <scope>NUCLEOTIDE SEQUENCE [LARGE SCALE GENOMIC DNA]</scope>
    <source>
        <strain evidence="4 5">S276</strain>
    </source>
</reference>
<sequence length="303" mass="33705">MEARGSSAPNGVREWMGIMQFPVATQASLHDLLARLRKDNRDSLTILVLGKCGVGKSSTVNSIFGERVCVVSAFQSETIRPTIASRTRAGFTLNIIDTPGLVEAGCVSDEAFDAIRKFLLDRPVDAVLYVDRLDSYRVDSLDHQVMTTLTRIFGPLLWKIALLVLTRGQIVPPDGTNYSEFVSRRTEALREAIHQAAKFKKSDPQIPTVVVENSGRCATNDDGEKVLPDKTVWIPNLVRNIVEVVTGEKASTYTVDERTIKGSHGSWWPKLMTIPLFLFQLKVVYPLIRAQVFADIDEGEEEE</sequence>
<name>A0A388K7A7_CHABU</name>
<evidence type="ECO:0000256" key="2">
    <source>
        <dbReference type="ARBA" id="ARBA00023134"/>
    </source>
</evidence>